<keyword evidence="2" id="KW-1185">Reference proteome</keyword>
<name>A0A2B4RAD0_STYPI</name>
<gene>
    <name evidence="1" type="ORF">AWC38_SpisGene21212</name>
</gene>
<evidence type="ECO:0000313" key="2">
    <source>
        <dbReference type="Proteomes" id="UP000225706"/>
    </source>
</evidence>
<dbReference type="Proteomes" id="UP000225706">
    <property type="component" value="Unassembled WGS sequence"/>
</dbReference>
<dbReference type="EMBL" id="LSMT01000755">
    <property type="protein sequence ID" value="PFX14611.1"/>
    <property type="molecule type" value="Genomic_DNA"/>
</dbReference>
<reference evidence="2" key="1">
    <citation type="journal article" date="2017" name="bioRxiv">
        <title>Comparative analysis of the genomes of Stylophora pistillata and Acropora digitifera provides evidence for extensive differences between species of corals.</title>
        <authorList>
            <person name="Voolstra C.R."/>
            <person name="Li Y."/>
            <person name="Liew Y.J."/>
            <person name="Baumgarten S."/>
            <person name="Zoccola D."/>
            <person name="Flot J.-F."/>
            <person name="Tambutte S."/>
            <person name="Allemand D."/>
            <person name="Aranda M."/>
        </authorList>
    </citation>
    <scope>NUCLEOTIDE SEQUENCE [LARGE SCALE GENOMIC DNA]</scope>
</reference>
<evidence type="ECO:0000313" key="1">
    <source>
        <dbReference type="EMBL" id="PFX14611.1"/>
    </source>
</evidence>
<comment type="caution">
    <text evidence="1">The sequence shown here is derived from an EMBL/GenBank/DDBJ whole genome shotgun (WGS) entry which is preliminary data.</text>
</comment>
<organism evidence="1 2">
    <name type="scientific">Stylophora pistillata</name>
    <name type="common">Smooth cauliflower coral</name>
    <dbReference type="NCBI Taxonomy" id="50429"/>
    <lineage>
        <taxon>Eukaryota</taxon>
        <taxon>Metazoa</taxon>
        <taxon>Cnidaria</taxon>
        <taxon>Anthozoa</taxon>
        <taxon>Hexacorallia</taxon>
        <taxon>Scleractinia</taxon>
        <taxon>Astrocoeniina</taxon>
        <taxon>Pocilloporidae</taxon>
        <taxon>Stylophora</taxon>
    </lineage>
</organism>
<protein>
    <submittedName>
        <fullName evidence="1">Uncharacterized protein</fullName>
    </submittedName>
</protein>
<proteinExistence type="predicted"/>
<sequence length="181" mass="21342">MEEDQYQRHIWSHPPRDESLKTALRGNDRFKQKQGHLKSLLEAFKKFQENTKIPVDEKRKNGSKKLANIREKFSEVYRFYQDKLPDSYMWPTLQLGIKIDDENIQRYGDTFAGVYERYDNRVHHKFPAFGVKPRTALPSEEEVFNELLSEGVILTYDMVMADQNQELDQKSAVTVLEDSHS</sequence>
<dbReference type="AlphaFoldDB" id="A0A2B4RAD0"/>
<accession>A0A2B4RAD0</accession>